<evidence type="ECO:0000313" key="5">
    <source>
        <dbReference type="EMBL" id="SBT20988.1"/>
    </source>
</evidence>
<dbReference type="PANTHER" id="PTHR33121:SF70">
    <property type="entry name" value="SIGNALING PROTEIN YKOW"/>
    <property type="match status" value="1"/>
</dbReference>
<organism evidence="4 7">
    <name type="scientific">Marinomonas gallaica</name>
    <dbReference type="NCBI Taxonomy" id="1806667"/>
    <lineage>
        <taxon>Bacteria</taxon>
        <taxon>Pseudomonadati</taxon>
        <taxon>Pseudomonadota</taxon>
        <taxon>Gammaproteobacteria</taxon>
        <taxon>Oceanospirillales</taxon>
        <taxon>Oceanospirillaceae</taxon>
        <taxon>Marinomonas</taxon>
    </lineage>
</organism>
<gene>
    <name evidence="4" type="primary">cph2_1</name>
    <name evidence="5" type="synonym">cph2_2</name>
    <name evidence="4" type="ORF">MGA5115_00014</name>
    <name evidence="5" type="ORF">MGA5116_01575</name>
</gene>
<keyword evidence="1" id="KW-1133">Transmembrane helix</keyword>
<dbReference type="InterPro" id="IPR035919">
    <property type="entry name" value="EAL_sf"/>
</dbReference>
<dbReference type="InterPro" id="IPR050706">
    <property type="entry name" value="Cyclic-di-GMP_PDE-like"/>
</dbReference>
<name>A0A1C3JLR6_9GAMM</name>
<dbReference type="Gene3D" id="3.30.70.270">
    <property type="match status" value="1"/>
</dbReference>
<dbReference type="RefSeq" id="WP_067029935.1">
    <property type="nucleotide sequence ID" value="NZ_FLRA01000001.1"/>
</dbReference>
<dbReference type="NCBIfam" id="TIGR00254">
    <property type="entry name" value="GGDEF"/>
    <property type="match status" value="1"/>
</dbReference>
<dbReference type="Pfam" id="PF00990">
    <property type="entry name" value="GGDEF"/>
    <property type="match status" value="1"/>
</dbReference>
<dbReference type="Proteomes" id="UP000092840">
    <property type="component" value="Unassembled WGS sequence"/>
</dbReference>
<dbReference type="SMART" id="SM00267">
    <property type="entry name" value="GGDEF"/>
    <property type="match status" value="1"/>
</dbReference>
<keyword evidence="1" id="KW-0472">Membrane</keyword>
<dbReference type="Pfam" id="PF00563">
    <property type="entry name" value="EAL"/>
    <property type="match status" value="1"/>
</dbReference>
<dbReference type="Proteomes" id="UP000092871">
    <property type="component" value="Unassembled WGS sequence"/>
</dbReference>
<dbReference type="InterPro" id="IPR001633">
    <property type="entry name" value="EAL_dom"/>
</dbReference>
<keyword evidence="1" id="KW-0812">Transmembrane</keyword>
<feature type="transmembrane region" description="Helical" evidence="1">
    <location>
        <begin position="21"/>
        <end position="40"/>
    </location>
</feature>
<dbReference type="EMBL" id="FLRA01000001">
    <property type="protein sequence ID" value="SBT15940.1"/>
    <property type="molecule type" value="Genomic_DNA"/>
</dbReference>
<dbReference type="CDD" id="cd01948">
    <property type="entry name" value="EAL"/>
    <property type="match status" value="1"/>
</dbReference>
<dbReference type="CDD" id="cd01949">
    <property type="entry name" value="GGDEF"/>
    <property type="match status" value="1"/>
</dbReference>
<dbReference type="InterPro" id="IPR043128">
    <property type="entry name" value="Rev_trsase/Diguanyl_cyclase"/>
</dbReference>
<dbReference type="AlphaFoldDB" id="A0A1C3JLR6"/>
<dbReference type="Gene3D" id="3.20.20.450">
    <property type="entry name" value="EAL domain"/>
    <property type="match status" value="1"/>
</dbReference>
<feature type="transmembrane region" description="Helical" evidence="1">
    <location>
        <begin position="168"/>
        <end position="188"/>
    </location>
</feature>
<evidence type="ECO:0000313" key="6">
    <source>
        <dbReference type="Proteomes" id="UP000092840"/>
    </source>
</evidence>
<evidence type="ECO:0000313" key="4">
    <source>
        <dbReference type="EMBL" id="SBT15940.1"/>
    </source>
</evidence>
<dbReference type="EMBL" id="FLRB01000011">
    <property type="protein sequence ID" value="SBT20988.1"/>
    <property type="molecule type" value="Genomic_DNA"/>
</dbReference>
<dbReference type="OrthoDB" id="9814202at2"/>
<feature type="transmembrane region" description="Helical" evidence="1">
    <location>
        <begin position="116"/>
        <end position="137"/>
    </location>
</feature>
<dbReference type="GO" id="GO:0071111">
    <property type="term" value="F:cyclic-guanylate-specific phosphodiesterase activity"/>
    <property type="evidence" value="ECO:0007669"/>
    <property type="project" value="InterPro"/>
</dbReference>
<protein>
    <submittedName>
        <fullName evidence="4">Phytochrome-like protein cph2</fullName>
    </submittedName>
</protein>
<feature type="transmembrane region" description="Helical" evidence="1">
    <location>
        <begin position="144"/>
        <end position="162"/>
    </location>
</feature>
<evidence type="ECO:0000259" key="3">
    <source>
        <dbReference type="PROSITE" id="PS50887"/>
    </source>
</evidence>
<dbReference type="InterPro" id="IPR029787">
    <property type="entry name" value="Nucleotide_cyclase"/>
</dbReference>
<evidence type="ECO:0000313" key="7">
    <source>
        <dbReference type="Proteomes" id="UP000092871"/>
    </source>
</evidence>
<proteinExistence type="predicted"/>
<feature type="domain" description="EAL" evidence="2">
    <location>
        <begin position="390"/>
        <end position="637"/>
    </location>
</feature>
<dbReference type="SUPFAM" id="SSF141868">
    <property type="entry name" value="EAL domain-like"/>
    <property type="match status" value="1"/>
</dbReference>
<reference evidence="5 6" key="1">
    <citation type="submission" date="2016-06" db="EMBL/GenBank/DDBJ databases">
        <authorList>
            <person name="Rodrigo-Torres L."/>
            <person name="Arahal D.R."/>
        </authorList>
    </citation>
    <scope>NUCLEOTIDE SEQUENCE [LARGE SCALE GENOMIC DNA]</scope>
    <source>
        <strain evidence="5 6">CECT 5116</strain>
    </source>
</reference>
<feature type="transmembrane region" description="Helical" evidence="1">
    <location>
        <begin position="52"/>
        <end position="72"/>
    </location>
</feature>
<evidence type="ECO:0000259" key="2">
    <source>
        <dbReference type="PROSITE" id="PS50883"/>
    </source>
</evidence>
<dbReference type="SUPFAM" id="SSF55073">
    <property type="entry name" value="Nucleotide cyclase"/>
    <property type="match status" value="1"/>
</dbReference>
<evidence type="ECO:0000256" key="1">
    <source>
        <dbReference type="SAM" id="Phobius"/>
    </source>
</evidence>
<reference evidence="4 7" key="2">
    <citation type="submission" date="2016-06" db="EMBL/GenBank/DDBJ databases">
        <authorList>
            <person name="Kjaerup R.B."/>
            <person name="Dalgaard T.S."/>
            <person name="Juul-Madsen H.R."/>
        </authorList>
    </citation>
    <scope>NUCLEOTIDE SEQUENCE [LARGE SCALE GENOMIC DNA]</scope>
    <source>
        <strain evidence="4 7">CECT 5115</strain>
    </source>
</reference>
<dbReference type="InterPro" id="IPR000160">
    <property type="entry name" value="GGDEF_dom"/>
</dbReference>
<dbReference type="PROSITE" id="PS50883">
    <property type="entry name" value="EAL"/>
    <property type="match status" value="1"/>
</dbReference>
<dbReference type="PANTHER" id="PTHR33121">
    <property type="entry name" value="CYCLIC DI-GMP PHOSPHODIESTERASE PDEF"/>
    <property type="match status" value="1"/>
</dbReference>
<feature type="domain" description="GGDEF" evidence="3">
    <location>
        <begin position="251"/>
        <end position="381"/>
    </location>
</feature>
<accession>A0A1C3JLR6</accession>
<dbReference type="PROSITE" id="PS50887">
    <property type="entry name" value="GGDEF"/>
    <property type="match status" value="1"/>
</dbReference>
<sequence>MLPTKLSQVEQKDAVSLLYNNLGIGLFITFVTSSTLIFSFPHADEQRSVQFLWWGLLLLICLLRFADLLYFFFRTRHADRFAYGRAFRRFSIGAILTGSAWSTYAVLAVIQDRSWAELAITCIIIAAFAGGAISLLAGSRKLSITYCAVITLPLAIALLFSDEPFHDTLSYLTFAFFIVMAVGANKAAQFTSRSIHLKHQNDHFLSHMEQEVAKRTQEIYSLSNIDPLTSLFNRKAFSEKFNYRLQTQPNSQLAVLFIDLDGFKTINDSLGHETGDAVIREASKRIQQNIEPSDLLCRWGGDEFLLVVEQHDHLLEDAQELITHISFPYLIDGSKLSIGATVGISYYPQHGSQHDRLIQRADMAMYNQKRSEKGRVGVFDESLREHLLRELRLRDHLENAVHRHELFLVYQPIIATDTGKIDAVEALLRWRLDNEMIPPDEFIGVAEQYGFIRAIGLWVLGEACLAGKRMHAQSPELGISVNVSIQQLLDEDFPDEVAATLKHTDFPAHCLDLEITESLFAHDKRRLIDNIARLKKTGIKVSIDDFGTGYSSLSVMQEFHVDYVKIDRSFIWSMDTGGRAIVEAVSQIASAFDYKVVAEGVETEEQRRLLTNMGIEYLQGYLFLPPVSEEQLMQHLL</sequence>
<keyword evidence="6" id="KW-1185">Reference proteome</keyword>
<feature type="transmembrane region" description="Helical" evidence="1">
    <location>
        <begin position="92"/>
        <end position="110"/>
    </location>
</feature>
<dbReference type="SMART" id="SM00052">
    <property type="entry name" value="EAL"/>
    <property type="match status" value="1"/>
</dbReference>